<dbReference type="Proteomes" id="UP000095553">
    <property type="component" value="Unassembled WGS sequence"/>
</dbReference>
<organism evidence="1 2">
    <name type="scientific">Anaerostipes hadrus</name>
    <dbReference type="NCBI Taxonomy" id="649756"/>
    <lineage>
        <taxon>Bacteria</taxon>
        <taxon>Bacillati</taxon>
        <taxon>Bacillota</taxon>
        <taxon>Clostridia</taxon>
        <taxon>Lachnospirales</taxon>
        <taxon>Lachnospiraceae</taxon>
        <taxon>Anaerostipes</taxon>
    </lineage>
</organism>
<evidence type="ECO:0000313" key="2">
    <source>
        <dbReference type="Proteomes" id="UP000095553"/>
    </source>
</evidence>
<sequence>MLLDELKIEQDDLKVGDVVYTSHHPNIGVWVSFRYSKMRKEVIQRITPKRTKIVTDYGEYTNRDHFYKMTDELKKQSEIAEAAENICDDLAKIDQFIKKHSYKGIRDEDMLNVKDHMNAVRKILDSYEQE</sequence>
<dbReference type="AlphaFoldDB" id="A0A173SMM1"/>
<dbReference type="RefSeq" id="WP_055072723.1">
    <property type="nucleotide sequence ID" value="NZ_BAABYN010000001.1"/>
</dbReference>
<reference evidence="1 2" key="1">
    <citation type="submission" date="2015-09" db="EMBL/GenBank/DDBJ databases">
        <authorList>
            <consortium name="Pathogen Informatics"/>
        </authorList>
    </citation>
    <scope>NUCLEOTIDE SEQUENCE [LARGE SCALE GENOMIC DNA]</scope>
    <source>
        <strain evidence="1 2">2789STDY5834959</strain>
    </source>
</reference>
<protein>
    <submittedName>
        <fullName evidence="1">Uncharacterized protein</fullName>
    </submittedName>
</protein>
<name>A0A173SMM1_ANAHA</name>
<accession>A0A173SMM1</accession>
<gene>
    <name evidence="1" type="ORF">ERS852571_01359</name>
</gene>
<proteinExistence type="predicted"/>
<evidence type="ECO:0000313" key="1">
    <source>
        <dbReference type="EMBL" id="CUM91732.1"/>
    </source>
</evidence>
<dbReference type="EMBL" id="CYXY01000007">
    <property type="protein sequence ID" value="CUM91732.1"/>
    <property type="molecule type" value="Genomic_DNA"/>
</dbReference>